<feature type="region of interest" description="Disordered" evidence="1">
    <location>
        <begin position="75"/>
        <end position="129"/>
    </location>
</feature>
<gene>
    <name evidence="2" type="ORF">C2E20_1663</name>
</gene>
<dbReference type="AlphaFoldDB" id="A0A2P6VP53"/>
<feature type="region of interest" description="Disordered" evidence="1">
    <location>
        <begin position="1"/>
        <end position="30"/>
    </location>
</feature>
<feature type="compositionally biased region" description="Low complexity" evidence="1">
    <location>
        <begin position="113"/>
        <end position="129"/>
    </location>
</feature>
<dbReference type="EMBL" id="LHPF02000002">
    <property type="protein sequence ID" value="PSC75878.1"/>
    <property type="molecule type" value="Genomic_DNA"/>
</dbReference>
<dbReference type="OrthoDB" id="511033at2759"/>
<keyword evidence="3" id="KW-1185">Reference proteome</keyword>
<comment type="caution">
    <text evidence="2">The sequence shown here is derived from an EMBL/GenBank/DDBJ whole genome shotgun (WGS) entry which is preliminary data.</text>
</comment>
<evidence type="ECO:0000313" key="2">
    <source>
        <dbReference type="EMBL" id="PSC75878.1"/>
    </source>
</evidence>
<organism evidence="2 3">
    <name type="scientific">Micractinium conductrix</name>
    <dbReference type="NCBI Taxonomy" id="554055"/>
    <lineage>
        <taxon>Eukaryota</taxon>
        <taxon>Viridiplantae</taxon>
        <taxon>Chlorophyta</taxon>
        <taxon>core chlorophytes</taxon>
        <taxon>Trebouxiophyceae</taxon>
        <taxon>Chlorellales</taxon>
        <taxon>Chlorellaceae</taxon>
        <taxon>Chlorella clade</taxon>
        <taxon>Micractinium</taxon>
    </lineage>
</organism>
<name>A0A2P6VP53_9CHLO</name>
<feature type="compositionally biased region" description="Pro residues" evidence="1">
    <location>
        <begin position="1"/>
        <end position="10"/>
    </location>
</feature>
<feature type="compositionally biased region" description="Low complexity" evidence="1">
    <location>
        <begin position="13"/>
        <end position="30"/>
    </location>
</feature>
<accession>A0A2P6VP53</accession>
<dbReference type="Proteomes" id="UP000239649">
    <property type="component" value="Unassembled WGS sequence"/>
</dbReference>
<protein>
    <submittedName>
        <fullName evidence="2">Uncharacterized protein</fullName>
    </submittedName>
</protein>
<evidence type="ECO:0000313" key="3">
    <source>
        <dbReference type="Proteomes" id="UP000239649"/>
    </source>
</evidence>
<feature type="compositionally biased region" description="Low complexity" evidence="1">
    <location>
        <begin position="93"/>
        <end position="104"/>
    </location>
</feature>
<sequence>MYPSTPPPPSGWATEPAEPARAPAGWAAAPAEPVRPYAAAPPRGAELEVPPAPLCLVALWDLWRRTTGTLSLDLSRRKMRGGGPGDSLWRVSAAQQGQAAQQAKPRGRPPAQPRYGAPPGQYGAPAGQYGSAPAGQYGAPGGGYGGGGSAYPARSYQGGLVDLPSLSFMNTGARIKLMRHVNFGPKVEVVKSSGLVREQPAFDLGLGLAFELDTAELQPQARLKFRDLVSLKALPYPSIKIQKRLRVPESTWGVRLSYECPLEAIGTFYRPPARLMLSIDNMHSNGVQLTQAGLEFNYAALFGESQRTQLRAAGLLSLPRELPIVEGQPLVGADIKRLGIKTEW</sequence>
<evidence type="ECO:0000256" key="1">
    <source>
        <dbReference type="SAM" id="MobiDB-lite"/>
    </source>
</evidence>
<reference evidence="2 3" key="1">
    <citation type="journal article" date="2018" name="Plant J.">
        <title>Genome sequences of Chlorella sorokiniana UTEX 1602 and Micractinium conductrix SAG 241.80: implications to maltose excretion by a green alga.</title>
        <authorList>
            <person name="Arriola M.B."/>
            <person name="Velmurugan N."/>
            <person name="Zhang Y."/>
            <person name="Plunkett M.H."/>
            <person name="Hondzo H."/>
            <person name="Barney B.M."/>
        </authorList>
    </citation>
    <scope>NUCLEOTIDE SEQUENCE [LARGE SCALE GENOMIC DNA]</scope>
    <source>
        <strain evidence="2 3">SAG 241.80</strain>
    </source>
</reference>
<proteinExistence type="predicted"/>